<evidence type="ECO:0000313" key="3">
    <source>
        <dbReference type="Proteomes" id="UP001458880"/>
    </source>
</evidence>
<evidence type="ECO:0000256" key="1">
    <source>
        <dbReference type="SAM" id="MobiDB-lite"/>
    </source>
</evidence>
<accession>A0AAW1LCT6</accession>
<evidence type="ECO:0008006" key="4">
    <source>
        <dbReference type="Google" id="ProtNLM"/>
    </source>
</evidence>
<dbReference type="AlphaFoldDB" id="A0AAW1LCT6"/>
<reference evidence="2 3" key="1">
    <citation type="journal article" date="2024" name="BMC Genomics">
        <title>De novo assembly and annotation of Popillia japonica's genome with initial clues to its potential as an invasive pest.</title>
        <authorList>
            <person name="Cucini C."/>
            <person name="Boschi S."/>
            <person name="Funari R."/>
            <person name="Cardaioli E."/>
            <person name="Iannotti N."/>
            <person name="Marturano G."/>
            <person name="Paoli F."/>
            <person name="Bruttini M."/>
            <person name="Carapelli A."/>
            <person name="Frati F."/>
            <person name="Nardi F."/>
        </authorList>
    </citation>
    <scope>NUCLEOTIDE SEQUENCE [LARGE SCALE GENOMIC DNA]</scope>
    <source>
        <strain evidence="2">DMR45628</strain>
    </source>
</reference>
<sequence>MCSKHFVDTDYKRNIQNELLGYTNKRCPQLKEDAVPTKNLSKQPQSCTGSVSRAERSKQRDKAKRVKELLNIEFRYRLRSYIMGKNEGSPTIAGNVEADDTVNLVASDTNLSSSIFTPLQRQDSMEINVTEVLYKELDDIVYDGLENLAGFMYFPQIKTTISISGQHFNFHRIRLGRSFK</sequence>
<dbReference type="Proteomes" id="UP001458880">
    <property type="component" value="Unassembled WGS sequence"/>
</dbReference>
<keyword evidence="3" id="KW-1185">Reference proteome</keyword>
<feature type="region of interest" description="Disordered" evidence="1">
    <location>
        <begin position="33"/>
        <end position="62"/>
    </location>
</feature>
<evidence type="ECO:0000313" key="2">
    <source>
        <dbReference type="EMBL" id="KAK9731706.1"/>
    </source>
</evidence>
<feature type="compositionally biased region" description="Polar residues" evidence="1">
    <location>
        <begin position="38"/>
        <end position="51"/>
    </location>
</feature>
<feature type="compositionally biased region" description="Basic and acidic residues" evidence="1">
    <location>
        <begin position="53"/>
        <end position="62"/>
    </location>
</feature>
<gene>
    <name evidence="2" type="ORF">QE152_g13425</name>
</gene>
<comment type="caution">
    <text evidence="2">The sequence shown here is derived from an EMBL/GenBank/DDBJ whole genome shotgun (WGS) entry which is preliminary data.</text>
</comment>
<proteinExistence type="predicted"/>
<dbReference type="EMBL" id="JASPKY010000128">
    <property type="protein sequence ID" value="KAK9731706.1"/>
    <property type="molecule type" value="Genomic_DNA"/>
</dbReference>
<organism evidence="2 3">
    <name type="scientific">Popillia japonica</name>
    <name type="common">Japanese beetle</name>
    <dbReference type="NCBI Taxonomy" id="7064"/>
    <lineage>
        <taxon>Eukaryota</taxon>
        <taxon>Metazoa</taxon>
        <taxon>Ecdysozoa</taxon>
        <taxon>Arthropoda</taxon>
        <taxon>Hexapoda</taxon>
        <taxon>Insecta</taxon>
        <taxon>Pterygota</taxon>
        <taxon>Neoptera</taxon>
        <taxon>Endopterygota</taxon>
        <taxon>Coleoptera</taxon>
        <taxon>Polyphaga</taxon>
        <taxon>Scarabaeiformia</taxon>
        <taxon>Scarabaeidae</taxon>
        <taxon>Rutelinae</taxon>
        <taxon>Popillia</taxon>
    </lineage>
</organism>
<protein>
    <recommendedName>
        <fullName evidence="4">THAP-type domain-containing protein</fullName>
    </recommendedName>
</protein>
<name>A0AAW1LCT6_POPJA</name>